<evidence type="ECO:0000256" key="6">
    <source>
        <dbReference type="ARBA" id="ARBA00023065"/>
    </source>
</evidence>
<reference evidence="10 11" key="1">
    <citation type="journal article" date="2013" name="PLoS Genet.">
        <title>The genome and development-dependent transcriptomes of Pyronema confluens: a window into fungal evolution.</title>
        <authorList>
            <person name="Traeger S."/>
            <person name="Altegoer F."/>
            <person name="Freitag M."/>
            <person name="Gabaldon T."/>
            <person name="Kempken F."/>
            <person name="Kumar A."/>
            <person name="Marcet-Houben M."/>
            <person name="Poggeler S."/>
            <person name="Stajich J.E."/>
            <person name="Nowrousian M."/>
        </authorList>
    </citation>
    <scope>NUCLEOTIDE SEQUENCE [LARGE SCALE GENOMIC DNA]</scope>
    <source>
        <strain evidence="11">CBS 100304</strain>
        <tissue evidence="10">Vegetative mycelium</tissue>
    </source>
</reference>
<keyword evidence="3" id="KW-0813">Transport</keyword>
<keyword evidence="4" id="KW-0138">CF(0)</keyword>
<dbReference type="eggNOG" id="KOG4103">
    <property type="taxonomic scope" value="Eukaryota"/>
</dbReference>
<dbReference type="OMA" id="NMTPPNL"/>
<dbReference type="AlphaFoldDB" id="U4KX24"/>
<dbReference type="EMBL" id="HF935294">
    <property type="protein sequence ID" value="CCX06517.1"/>
    <property type="molecule type" value="Genomic_DNA"/>
</dbReference>
<dbReference type="InterPro" id="IPR006808">
    <property type="entry name" value="ATP_synth_F0_gsu_mt"/>
</dbReference>
<comment type="subcellular location">
    <subcellularLocation>
        <location evidence="1">Mitochondrion membrane</location>
    </subcellularLocation>
</comment>
<dbReference type="Pfam" id="PF04718">
    <property type="entry name" value="ATP-synt_G"/>
    <property type="match status" value="1"/>
</dbReference>
<evidence type="ECO:0000313" key="10">
    <source>
        <dbReference type="EMBL" id="CCX06517.1"/>
    </source>
</evidence>
<gene>
    <name evidence="10" type="ORF">PCON_06104</name>
</gene>
<evidence type="ECO:0000256" key="4">
    <source>
        <dbReference type="ARBA" id="ARBA00022547"/>
    </source>
</evidence>
<evidence type="ECO:0000313" key="11">
    <source>
        <dbReference type="Proteomes" id="UP000018144"/>
    </source>
</evidence>
<keyword evidence="11" id="KW-1185">Reference proteome</keyword>
<dbReference type="Proteomes" id="UP000018144">
    <property type="component" value="Unassembled WGS sequence"/>
</dbReference>
<name>U4KX24_PYROM</name>
<dbReference type="GO" id="GO:0031966">
    <property type="term" value="C:mitochondrial membrane"/>
    <property type="evidence" value="ECO:0007669"/>
    <property type="project" value="UniProtKB-SubCell"/>
</dbReference>
<proteinExistence type="inferred from homology"/>
<dbReference type="STRING" id="1076935.U4KX24"/>
<dbReference type="GO" id="GO:0045259">
    <property type="term" value="C:proton-transporting ATP synthase complex"/>
    <property type="evidence" value="ECO:0007669"/>
    <property type="project" value="UniProtKB-KW"/>
</dbReference>
<organism evidence="10 11">
    <name type="scientific">Pyronema omphalodes (strain CBS 100304)</name>
    <name type="common">Pyronema confluens</name>
    <dbReference type="NCBI Taxonomy" id="1076935"/>
    <lineage>
        <taxon>Eukaryota</taxon>
        <taxon>Fungi</taxon>
        <taxon>Dikarya</taxon>
        <taxon>Ascomycota</taxon>
        <taxon>Pezizomycotina</taxon>
        <taxon>Pezizomycetes</taxon>
        <taxon>Pezizales</taxon>
        <taxon>Pyronemataceae</taxon>
        <taxon>Pyronema</taxon>
    </lineage>
</organism>
<evidence type="ECO:0000256" key="7">
    <source>
        <dbReference type="ARBA" id="ARBA00023128"/>
    </source>
</evidence>
<keyword evidence="8" id="KW-0472">Membrane</keyword>
<dbReference type="OrthoDB" id="437at2759"/>
<evidence type="ECO:0000256" key="9">
    <source>
        <dbReference type="ARBA" id="ARBA00023310"/>
    </source>
</evidence>
<keyword evidence="7" id="KW-0496">Mitochondrion</keyword>
<evidence type="ECO:0000256" key="2">
    <source>
        <dbReference type="ARBA" id="ARBA00005699"/>
    </source>
</evidence>
<comment type="similarity">
    <text evidence="2">Belongs to the ATPase g subunit family.</text>
</comment>
<keyword evidence="6" id="KW-0406">Ion transport</keyword>
<keyword evidence="5" id="KW-0375">Hydrogen ion transport</keyword>
<dbReference type="GO" id="GO:0015986">
    <property type="term" value="P:proton motive force-driven ATP synthesis"/>
    <property type="evidence" value="ECO:0007669"/>
    <property type="project" value="InterPro"/>
</dbReference>
<evidence type="ECO:0000256" key="3">
    <source>
        <dbReference type="ARBA" id="ARBA00022448"/>
    </source>
</evidence>
<evidence type="ECO:0000256" key="8">
    <source>
        <dbReference type="ARBA" id="ARBA00023136"/>
    </source>
</evidence>
<dbReference type="GO" id="GO:0015078">
    <property type="term" value="F:proton transmembrane transporter activity"/>
    <property type="evidence" value="ECO:0007669"/>
    <property type="project" value="InterPro"/>
</dbReference>
<keyword evidence="9" id="KW-0066">ATP synthesis</keyword>
<sequence>MRSSAIRVARQQMLFGARRNASTSSPVDAAKVKEQATAMAGKATKVAGEAAAKFANLAASTGGRTGAVLKKIQAAIPPTVYYSKVGIELAKLVFRGQKMTPPDMATFQSTLKSFAQPSTMSAFYKQAVESIRTCNKADAAFVGVLAAEILGFFTVGEMIGRRKIVGYRGETAHHH</sequence>
<evidence type="ECO:0000256" key="5">
    <source>
        <dbReference type="ARBA" id="ARBA00022781"/>
    </source>
</evidence>
<accession>U4KX24</accession>
<protein>
    <submittedName>
        <fullName evidence="10">Similar to ATP synthase subunit g, mitochondrial acc. no. Q12233</fullName>
    </submittedName>
</protein>
<evidence type="ECO:0000256" key="1">
    <source>
        <dbReference type="ARBA" id="ARBA00004325"/>
    </source>
</evidence>